<organism evidence="2 3">
    <name type="scientific">Phytophthora cactorum</name>
    <dbReference type="NCBI Taxonomy" id="29920"/>
    <lineage>
        <taxon>Eukaryota</taxon>
        <taxon>Sar</taxon>
        <taxon>Stramenopiles</taxon>
        <taxon>Oomycota</taxon>
        <taxon>Peronosporomycetes</taxon>
        <taxon>Peronosporales</taxon>
        <taxon>Peronosporaceae</taxon>
        <taxon>Phytophthora</taxon>
    </lineage>
</organism>
<reference evidence="2" key="1">
    <citation type="submission" date="2021-01" db="EMBL/GenBank/DDBJ databases">
        <title>Phytophthora aleatoria, a newly-described species from Pinus radiata is distinct from Phytophthora cactorum isolates based on comparative genomics.</title>
        <authorList>
            <person name="Mcdougal R."/>
            <person name="Panda P."/>
            <person name="Williams N."/>
            <person name="Studholme D.J."/>
        </authorList>
    </citation>
    <scope>NUCLEOTIDE SEQUENCE</scope>
    <source>
        <strain evidence="2">NZFS 3830</strain>
    </source>
</reference>
<name>A0A8T1UEK0_9STRA</name>
<proteinExistence type="predicted"/>
<keyword evidence="1" id="KW-1133">Transmembrane helix</keyword>
<dbReference type="AlphaFoldDB" id="A0A8T1UEK0"/>
<feature type="transmembrane region" description="Helical" evidence="1">
    <location>
        <begin position="44"/>
        <end position="64"/>
    </location>
</feature>
<dbReference type="OrthoDB" id="119991at2759"/>
<keyword evidence="1" id="KW-0472">Membrane</keyword>
<dbReference type="Proteomes" id="UP000688947">
    <property type="component" value="Unassembled WGS sequence"/>
</dbReference>
<protein>
    <submittedName>
        <fullName evidence="2">Uncharacterized protein</fullName>
    </submittedName>
</protein>
<accession>A0A8T1UEK0</accession>
<evidence type="ECO:0000313" key="3">
    <source>
        <dbReference type="Proteomes" id="UP000688947"/>
    </source>
</evidence>
<sequence>MRRASNAFGIHHSHMEWREGGGLQIYFGHVKNDQGCDRPRNPRYIYAIPLQPVICLIVALRPYWASLHFDGSDLLFPAVISTSAFGNAG</sequence>
<gene>
    <name evidence="2" type="ORF">JG687_00008519</name>
</gene>
<evidence type="ECO:0000313" key="2">
    <source>
        <dbReference type="EMBL" id="KAG6959885.1"/>
    </source>
</evidence>
<keyword evidence="1" id="KW-0812">Transmembrane</keyword>
<evidence type="ECO:0000256" key="1">
    <source>
        <dbReference type="SAM" id="Phobius"/>
    </source>
</evidence>
<comment type="caution">
    <text evidence="2">The sequence shown here is derived from an EMBL/GenBank/DDBJ whole genome shotgun (WGS) entry which is preliminary data.</text>
</comment>
<dbReference type="EMBL" id="JAENGZ010000412">
    <property type="protein sequence ID" value="KAG6959885.1"/>
    <property type="molecule type" value="Genomic_DNA"/>
</dbReference>